<evidence type="ECO:0000313" key="3">
    <source>
        <dbReference type="Proteomes" id="UP000556620"/>
    </source>
</evidence>
<dbReference type="AlphaFoldDB" id="A0A7W2JQ49"/>
<organism evidence="2 3">
    <name type="scientific">Pseudomonas juntendi</name>
    <dbReference type="NCBI Taxonomy" id="2666183"/>
    <lineage>
        <taxon>Bacteria</taxon>
        <taxon>Pseudomonadati</taxon>
        <taxon>Pseudomonadota</taxon>
        <taxon>Gammaproteobacteria</taxon>
        <taxon>Pseudomonadales</taxon>
        <taxon>Pseudomonadaceae</taxon>
        <taxon>Pseudomonas</taxon>
    </lineage>
</organism>
<gene>
    <name evidence="2" type="ORF">H4C44_28485</name>
</gene>
<dbReference type="EMBL" id="JACGCU010000125">
    <property type="protein sequence ID" value="MBA6063086.1"/>
    <property type="molecule type" value="Genomic_DNA"/>
</dbReference>
<feature type="domain" description="Bacteriophage tail tape measure C-terminal" evidence="1">
    <location>
        <begin position="35"/>
        <end position="108"/>
    </location>
</feature>
<proteinExistence type="predicted"/>
<sequence>QDAYQQRLADLADYQARELQMEVDGFDARLLAQRDYRNGAKRAWANIQADAANVAGATDDMLTTGFNTARDALAEFAITGKANFKDFASSVINDMARIASQQAASSLLSGLVGMGISAAGSLFGGGGGNGMTAGSAGAVSSNLGASQAGYGADYLSSWAGIRQAKGGAWDGGVQFFAKGGAFTNSILNAPTPFGLAGGGVGVAGEAGPEAIMPLARGADGSLGVHMVGGSGGGSTIVQVSVPVAIALEDRSSEGMELDTAAFQQNMERQMQGVADRAIAASWRAGGVSYRNSNGRR</sequence>
<evidence type="ECO:0000313" key="2">
    <source>
        <dbReference type="EMBL" id="MBA6063086.1"/>
    </source>
</evidence>
<dbReference type="Pfam" id="PF09718">
    <property type="entry name" value="Tape_meas_lam_C"/>
    <property type="match status" value="1"/>
</dbReference>
<comment type="caution">
    <text evidence="2">The sequence shown here is derived from an EMBL/GenBank/DDBJ whole genome shotgun (WGS) entry which is preliminary data.</text>
</comment>
<feature type="non-terminal residue" evidence="2">
    <location>
        <position position="1"/>
    </location>
</feature>
<dbReference type="RefSeq" id="WP_310650061.1">
    <property type="nucleotide sequence ID" value="NZ_JACGCU010000125.1"/>
</dbReference>
<evidence type="ECO:0000259" key="1">
    <source>
        <dbReference type="Pfam" id="PF09718"/>
    </source>
</evidence>
<dbReference type="Proteomes" id="UP000556620">
    <property type="component" value="Unassembled WGS sequence"/>
</dbReference>
<protein>
    <submittedName>
        <fullName evidence="2">Phage tail tape measure protein</fullName>
    </submittedName>
</protein>
<name>A0A7W2JQ49_9PSED</name>
<reference evidence="2 3" key="1">
    <citation type="submission" date="2020-07" db="EMBL/GenBank/DDBJ databases">
        <title>Diversity of carbapenemase encoding genes among Pseudomonas putida group clinical isolates in a tertiary Brazilian hospital.</title>
        <authorList>
            <person name="Alberto-Lei F."/>
            <person name="Nodari C.S."/>
            <person name="Streling A.P."/>
            <person name="Paulino J.T."/>
            <person name="Bessa-Neto F.O."/>
            <person name="Cayo R."/>
            <person name="Gales A.C."/>
        </authorList>
    </citation>
    <scope>NUCLEOTIDE SEQUENCE [LARGE SCALE GENOMIC DNA]</scope>
    <source>
        <strain evidence="2 3">14535</strain>
    </source>
</reference>
<dbReference type="InterPro" id="IPR006431">
    <property type="entry name" value="Phage_tape_meas_C"/>
</dbReference>
<accession>A0A7W2JQ49</accession>